<evidence type="ECO:0000256" key="1">
    <source>
        <dbReference type="SAM" id="Phobius"/>
    </source>
</evidence>
<dbReference type="GO" id="GO:0019645">
    <property type="term" value="P:anaerobic electron transport chain"/>
    <property type="evidence" value="ECO:0007669"/>
    <property type="project" value="InterPro"/>
</dbReference>
<protein>
    <submittedName>
        <fullName evidence="2">DMSO reductase anchor subunit</fullName>
    </submittedName>
</protein>
<feature type="transmembrane region" description="Helical" evidence="1">
    <location>
        <begin position="221"/>
        <end position="250"/>
    </location>
</feature>
<feature type="transmembrane region" description="Helical" evidence="1">
    <location>
        <begin position="121"/>
        <end position="139"/>
    </location>
</feature>
<dbReference type="InterPro" id="IPR007059">
    <property type="entry name" value="DmsC"/>
</dbReference>
<dbReference type="OrthoDB" id="3172518at2"/>
<keyword evidence="1" id="KW-0472">Membrane</keyword>
<feature type="transmembrane region" description="Helical" evidence="1">
    <location>
        <begin position="262"/>
        <end position="282"/>
    </location>
</feature>
<dbReference type="KEGG" id="lri:NCTC12151_02289"/>
<dbReference type="Pfam" id="PF04976">
    <property type="entry name" value="DmsC"/>
    <property type="match status" value="1"/>
</dbReference>
<reference evidence="2 3" key="1">
    <citation type="submission" date="2018-06" db="EMBL/GenBank/DDBJ databases">
        <authorList>
            <consortium name="Pathogen Informatics"/>
            <person name="Doyle S."/>
        </authorList>
    </citation>
    <scope>NUCLEOTIDE SEQUENCE [LARGE SCALE GENOMIC DNA]</scope>
    <source>
        <strain evidence="2 3">NCTC12151</strain>
    </source>
</reference>
<gene>
    <name evidence="2" type="primary">dmsC_2</name>
    <name evidence="2" type="ORF">NCTC12151_02289</name>
</gene>
<dbReference type="PANTHER" id="PTHR38095">
    <property type="entry name" value="ANAEROBIC DIMETHYL SULFOXIDE REDUCTASE CHAIN YNFH"/>
    <property type="match status" value="1"/>
</dbReference>
<dbReference type="RefSeq" id="WP_111740755.1">
    <property type="nucleotide sequence ID" value="NZ_LR698987.1"/>
</dbReference>
<feature type="transmembrane region" description="Helical" evidence="1">
    <location>
        <begin position="151"/>
        <end position="174"/>
    </location>
</feature>
<keyword evidence="1" id="KW-1133">Transmembrane helix</keyword>
<dbReference type="PANTHER" id="PTHR38095:SF2">
    <property type="entry name" value="ANAEROBIC DIMETHYL SULFOXIDE REDUCTASE CHAIN C"/>
    <property type="match status" value="1"/>
</dbReference>
<keyword evidence="1" id="KW-0812">Transmembrane</keyword>
<dbReference type="EMBL" id="LS483470">
    <property type="protein sequence ID" value="SQI41712.1"/>
    <property type="molecule type" value="Genomic_DNA"/>
</dbReference>
<feature type="transmembrane region" description="Helical" evidence="1">
    <location>
        <begin position="6"/>
        <end position="36"/>
    </location>
</feature>
<feature type="transmembrane region" description="Helical" evidence="1">
    <location>
        <begin position="89"/>
        <end position="109"/>
    </location>
</feature>
<name>A0A2X4V4L3_9GAMM</name>
<keyword evidence="3" id="KW-1185">Reference proteome</keyword>
<sequence length="289" mass="31397">MSEYELPLVFFTVLCQWAVGTIVAITVLVYLQPAWLTDERRFACLRKLAVGVFIVNAIGSLLSLLHLGTPTGAYRAILGIEHSWLSREVVAFFLLNAVAFFWTVAFVFLGRRQALLKGLSLLTSFVGIAAVLVSAQVYYQMSSHPMWHSVMTHLSFIATAMLLGFVTLSLVISVRNAVSSEESGALPGLLPCGILLGAAALLVVILWYGQGLVRQDQLMQSAIVIFSSGLFGWLIFGGVLTGSALAFYLLRKPTLSTATGGILMLVVLSAAVCGRMLFYYGVMSQSPWF</sequence>
<evidence type="ECO:0000313" key="3">
    <source>
        <dbReference type="Proteomes" id="UP000249005"/>
    </source>
</evidence>
<dbReference type="GO" id="GO:0009389">
    <property type="term" value="F:dimethyl sulfoxide reductase activity"/>
    <property type="evidence" value="ECO:0007669"/>
    <property type="project" value="TreeGrafter"/>
</dbReference>
<feature type="transmembrane region" description="Helical" evidence="1">
    <location>
        <begin position="48"/>
        <end position="69"/>
    </location>
</feature>
<evidence type="ECO:0000313" key="2">
    <source>
        <dbReference type="EMBL" id="SQI41712.1"/>
    </source>
</evidence>
<dbReference type="Proteomes" id="UP000249005">
    <property type="component" value="Chromosome 1"/>
</dbReference>
<dbReference type="AlphaFoldDB" id="A0A2X4V4L3"/>
<dbReference type="GO" id="GO:0009390">
    <property type="term" value="C:dimethyl sulfoxide reductase complex"/>
    <property type="evidence" value="ECO:0007669"/>
    <property type="project" value="TreeGrafter"/>
</dbReference>
<accession>A0A2X4V4L3</accession>
<feature type="transmembrane region" description="Helical" evidence="1">
    <location>
        <begin position="186"/>
        <end position="209"/>
    </location>
</feature>
<proteinExistence type="predicted"/>
<organism evidence="2 3">
    <name type="scientific">Leminorella richardii</name>
    <dbReference type="NCBI Taxonomy" id="158841"/>
    <lineage>
        <taxon>Bacteria</taxon>
        <taxon>Pseudomonadati</taxon>
        <taxon>Pseudomonadota</taxon>
        <taxon>Gammaproteobacteria</taxon>
        <taxon>Enterobacterales</taxon>
        <taxon>Budviciaceae</taxon>
        <taxon>Leminorella</taxon>
    </lineage>
</organism>
<dbReference type="GO" id="GO:0005886">
    <property type="term" value="C:plasma membrane"/>
    <property type="evidence" value="ECO:0007669"/>
    <property type="project" value="TreeGrafter"/>
</dbReference>